<dbReference type="GO" id="GO:0003677">
    <property type="term" value="F:DNA binding"/>
    <property type="evidence" value="ECO:0007669"/>
    <property type="project" value="UniProtKB-KW"/>
</dbReference>
<organism evidence="5 6">
    <name type="scientific">Cohnella xylanilytica</name>
    <dbReference type="NCBI Taxonomy" id="557555"/>
    <lineage>
        <taxon>Bacteria</taxon>
        <taxon>Bacillati</taxon>
        <taxon>Bacillota</taxon>
        <taxon>Bacilli</taxon>
        <taxon>Bacillales</taxon>
        <taxon>Paenibacillaceae</taxon>
        <taxon>Cohnella</taxon>
    </lineage>
</organism>
<dbReference type="InterPro" id="IPR036388">
    <property type="entry name" value="WH-like_DNA-bd_sf"/>
</dbReference>
<proteinExistence type="predicted"/>
<dbReference type="Pfam" id="PF00392">
    <property type="entry name" value="GntR"/>
    <property type="match status" value="1"/>
</dbReference>
<name>A0A841U540_9BACL</name>
<dbReference type="AlphaFoldDB" id="A0A841U540"/>
<keyword evidence="6" id="KW-1185">Reference proteome</keyword>
<evidence type="ECO:0000256" key="1">
    <source>
        <dbReference type="ARBA" id="ARBA00023015"/>
    </source>
</evidence>
<reference evidence="5 6" key="1">
    <citation type="submission" date="2020-08" db="EMBL/GenBank/DDBJ databases">
        <title>Cohnella phylogeny.</title>
        <authorList>
            <person name="Dunlap C."/>
        </authorList>
    </citation>
    <scope>NUCLEOTIDE SEQUENCE [LARGE SCALE GENOMIC DNA]</scope>
    <source>
        <strain evidence="5 6">DSM 25239</strain>
    </source>
</reference>
<accession>A0A841U540</accession>
<evidence type="ECO:0000259" key="4">
    <source>
        <dbReference type="PROSITE" id="PS50949"/>
    </source>
</evidence>
<dbReference type="Proteomes" id="UP000553776">
    <property type="component" value="Unassembled WGS sequence"/>
</dbReference>
<comment type="caution">
    <text evidence="5">The sequence shown here is derived from an EMBL/GenBank/DDBJ whole genome shotgun (WGS) entry which is preliminary data.</text>
</comment>
<dbReference type="PANTHER" id="PTHR38445">
    <property type="entry name" value="HTH-TYPE TRANSCRIPTIONAL REPRESSOR YTRA"/>
    <property type="match status" value="1"/>
</dbReference>
<dbReference type="SMART" id="SM00345">
    <property type="entry name" value="HTH_GNTR"/>
    <property type="match status" value="1"/>
</dbReference>
<gene>
    <name evidence="5" type="ORF">H7B90_30830</name>
</gene>
<keyword evidence="2" id="KW-0238">DNA-binding</keyword>
<dbReference type="GO" id="GO:0003700">
    <property type="term" value="F:DNA-binding transcription factor activity"/>
    <property type="evidence" value="ECO:0007669"/>
    <property type="project" value="InterPro"/>
</dbReference>
<dbReference type="EMBL" id="JACJVR010000140">
    <property type="protein sequence ID" value="MBB6695797.1"/>
    <property type="molecule type" value="Genomic_DNA"/>
</dbReference>
<dbReference type="PANTHER" id="PTHR38445:SF9">
    <property type="entry name" value="HTH-TYPE TRANSCRIPTIONAL REPRESSOR YTRA"/>
    <property type="match status" value="1"/>
</dbReference>
<protein>
    <submittedName>
        <fullName evidence="5">GntR family transcriptional regulator</fullName>
    </submittedName>
</protein>
<keyword evidence="1" id="KW-0805">Transcription regulation</keyword>
<evidence type="ECO:0000313" key="5">
    <source>
        <dbReference type="EMBL" id="MBB6695797.1"/>
    </source>
</evidence>
<sequence>MESDELILQVDPHLTFSVNAQIKEQLKWLIGTGRIQPGDRLPSANQLADSLGINRNTVNLVYTQLRDEGLLDMHKGRGTEVRSGAKIDRLRSDREPMSRLAEKTVEEAERMGIDPTAFFTAGLAYILLRDTGASSRVRLLFVECRQHDHPFYRREIERVMGGDVRTVFLEDLPADSGRIADLLAQTDLVVTTLNHAEETKELFGRYDRKVLVIGATVEAAALLDIARLEAGSSVGFVCLGRAGGEWMAGRVRDAGIAHIRAESVGLDEGERLESCLANADKVYASGAVFDELKARAADKVELYPMKLEMSSESLLEEWAASAGPGGRPRENGGR</sequence>
<evidence type="ECO:0000256" key="2">
    <source>
        <dbReference type="ARBA" id="ARBA00023125"/>
    </source>
</evidence>
<dbReference type="PROSITE" id="PS50949">
    <property type="entry name" value="HTH_GNTR"/>
    <property type="match status" value="1"/>
</dbReference>
<feature type="domain" description="HTH gntR-type" evidence="4">
    <location>
        <begin position="16"/>
        <end position="84"/>
    </location>
</feature>
<keyword evidence="3" id="KW-0804">Transcription</keyword>
<evidence type="ECO:0000256" key="3">
    <source>
        <dbReference type="ARBA" id="ARBA00023163"/>
    </source>
</evidence>
<evidence type="ECO:0000313" key="6">
    <source>
        <dbReference type="Proteomes" id="UP000553776"/>
    </source>
</evidence>
<dbReference type="InterPro" id="IPR000524">
    <property type="entry name" value="Tscrpt_reg_HTH_GntR"/>
</dbReference>
<dbReference type="Gene3D" id="1.10.10.10">
    <property type="entry name" value="Winged helix-like DNA-binding domain superfamily/Winged helix DNA-binding domain"/>
    <property type="match status" value="1"/>
</dbReference>
<dbReference type="PRINTS" id="PR00035">
    <property type="entry name" value="HTHGNTR"/>
</dbReference>
<dbReference type="InterPro" id="IPR036390">
    <property type="entry name" value="WH_DNA-bd_sf"/>
</dbReference>
<dbReference type="RefSeq" id="WP_185139741.1">
    <property type="nucleotide sequence ID" value="NZ_JACJVR010000140.1"/>
</dbReference>
<dbReference type="CDD" id="cd07377">
    <property type="entry name" value="WHTH_GntR"/>
    <property type="match status" value="1"/>
</dbReference>
<dbReference type="SUPFAM" id="SSF46785">
    <property type="entry name" value="Winged helix' DNA-binding domain"/>
    <property type="match status" value="1"/>
</dbReference>